<dbReference type="InterPro" id="IPR015424">
    <property type="entry name" value="PyrdxlP-dep_Trfase"/>
</dbReference>
<evidence type="ECO:0000256" key="11">
    <source>
        <dbReference type="RuleBase" id="RU003560"/>
    </source>
</evidence>
<keyword evidence="7 12" id="KW-0032">Aminotransferase</keyword>
<evidence type="ECO:0000256" key="4">
    <source>
        <dbReference type="ARBA" id="ARBA00008954"/>
    </source>
</evidence>
<evidence type="ECO:0000256" key="5">
    <source>
        <dbReference type="ARBA" id="ARBA00013155"/>
    </source>
</evidence>
<dbReference type="SUPFAM" id="SSF53383">
    <property type="entry name" value="PLP-dependent transferases"/>
    <property type="match status" value="1"/>
</dbReference>
<name>A0A242ZM58_9BACI</name>
<dbReference type="NCBIfam" id="TIGR00709">
    <property type="entry name" value="dat"/>
    <property type="match status" value="1"/>
</dbReference>
<comment type="caution">
    <text evidence="13">The sequence shown here is derived from an EMBL/GenBank/DDBJ whole genome shotgun (WGS) entry which is preliminary data.</text>
</comment>
<evidence type="ECO:0000256" key="10">
    <source>
        <dbReference type="ARBA" id="ARBA00049111"/>
    </source>
</evidence>
<dbReference type="UniPathway" id="UPA00067">
    <property type="reaction ID" value="UER00121"/>
</dbReference>
<comment type="catalytic activity">
    <reaction evidence="10 12">
        <text>L-2,4-diaminobutanoate + 2-oxoglutarate = L-aspartate 4-semialdehyde + L-glutamate</text>
        <dbReference type="Rhea" id="RHEA:11160"/>
        <dbReference type="ChEBI" id="CHEBI:16810"/>
        <dbReference type="ChEBI" id="CHEBI:29985"/>
        <dbReference type="ChEBI" id="CHEBI:58761"/>
        <dbReference type="ChEBI" id="CHEBI:537519"/>
        <dbReference type="EC" id="2.6.1.76"/>
    </reaction>
</comment>
<dbReference type="InterPro" id="IPR015421">
    <property type="entry name" value="PyrdxlP-dep_Trfase_major"/>
</dbReference>
<dbReference type="AlphaFoldDB" id="A0A242ZM58"/>
<gene>
    <name evidence="13" type="ORF">BK730_02815</name>
</gene>
<sequence>MQVEVFNNYESNVRSYCRNFKDVFYKAKNAVIFDELGREYIDFFAGAGALNYGHNNEYIKDKVIAYLLEDGIIHGLDMHTVAKGEFIEKFIEGVLKPKGLDYKLQFCGPTGTNAVEAALKLARKVKNRTGIFSFMGGFHGMSLGSLSVTGNIQHRKGAGLPLQNVTFMPYPYGFMKHFDTLDYMESVLNDPNSGIEVPAAVIVETVQAEGGIIIAPTEWLRRLRDLCNRYDILLICDEIQVGCGRTGSFFSFEKAEIIPDMVVLSKSIGGYGLPMSLLLLKPELDIWKPGEHNGTFRGNQLAFVAAKAAIEYWERFDLQREIQEKTTFLERFLNNEIKPVHTAIDVRGRGLIWGIDFAKLENPNLATAIAKGSYEKGLIIESAGRNDTVLKIMPPLTIEMSLLEKGCTILKDTIKNTL</sequence>
<keyword evidence="9 11" id="KW-0663">Pyridoxal phosphate</keyword>
<dbReference type="NCBIfam" id="TIGR02407">
    <property type="entry name" value="ectoine_ectB"/>
    <property type="match status" value="1"/>
</dbReference>
<dbReference type="PANTHER" id="PTHR43552">
    <property type="entry name" value="DIAMINOBUTYRATE--2-OXOGLUTARATE AMINOTRANSFERASE"/>
    <property type="match status" value="1"/>
</dbReference>
<evidence type="ECO:0000256" key="9">
    <source>
        <dbReference type="ARBA" id="ARBA00022898"/>
    </source>
</evidence>
<evidence type="ECO:0000256" key="7">
    <source>
        <dbReference type="ARBA" id="ARBA00022576"/>
    </source>
</evidence>
<dbReference type="GO" id="GO:0045303">
    <property type="term" value="F:diaminobutyrate-2-oxoglutarate transaminase activity"/>
    <property type="evidence" value="ECO:0007669"/>
    <property type="project" value="UniProtKB-EC"/>
</dbReference>
<comment type="function">
    <text evidence="2 12">Catalyzes reversively the conversion of L-aspartate beta-semialdehyde (ASA) to L-2,4-diaminobutyrate (DABA) by transamination with L-glutamate.</text>
</comment>
<dbReference type="Gene3D" id="3.40.640.10">
    <property type="entry name" value="Type I PLP-dependent aspartate aminotransferase-like (Major domain)"/>
    <property type="match status" value="1"/>
</dbReference>
<dbReference type="EC" id="2.6.1.76" evidence="5 12"/>
<protein>
    <recommendedName>
        <fullName evidence="6 12">Diaminobutyrate--2-oxoglutarate transaminase</fullName>
        <ecNumber evidence="5 12">2.6.1.76</ecNumber>
    </recommendedName>
    <alternativeName>
        <fullName evidence="12">DABA aminotransferase</fullName>
    </alternativeName>
</protein>
<dbReference type="GO" id="GO:0030170">
    <property type="term" value="F:pyridoxal phosphate binding"/>
    <property type="evidence" value="ECO:0007669"/>
    <property type="project" value="InterPro"/>
</dbReference>
<dbReference type="GO" id="GO:0047307">
    <property type="term" value="F:diaminobutyrate-pyruvate transaminase activity"/>
    <property type="evidence" value="ECO:0007669"/>
    <property type="project" value="InterPro"/>
</dbReference>
<dbReference type="PIRSF" id="PIRSF000521">
    <property type="entry name" value="Transaminase_4ab_Lys_Orn"/>
    <property type="match status" value="1"/>
</dbReference>
<organism evidence="13 14">
    <name type="scientific">Bacillus wiedmannii</name>
    <dbReference type="NCBI Taxonomy" id="1890302"/>
    <lineage>
        <taxon>Bacteria</taxon>
        <taxon>Bacillati</taxon>
        <taxon>Bacillota</taxon>
        <taxon>Bacilli</taxon>
        <taxon>Bacillales</taxon>
        <taxon>Bacillaceae</taxon>
        <taxon>Bacillus</taxon>
        <taxon>Bacillus cereus group</taxon>
    </lineage>
</organism>
<comment type="cofactor">
    <cofactor evidence="1 12">
        <name>pyridoxal 5'-phosphate</name>
        <dbReference type="ChEBI" id="CHEBI:597326"/>
    </cofactor>
</comment>
<dbReference type="Pfam" id="PF00202">
    <property type="entry name" value="Aminotran_3"/>
    <property type="match status" value="1"/>
</dbReference>
<dbReference type="GO" id="GO:0019491">
    <property type="term" value="P:ectoine biosynthetic process"/>
    <property type="evidence" value="ECO:0007669"/>
    <property type="project" value="UniProtKB-UniPathway"/>
</dbReference>
<dbReference type="EMBL" id="NFDE01000008">
    <property type="protein sequence ID" value="OTX96435.1"/>
    <property type="molecule type" value="Genomic_DNA"/>
</dbReference>
<evidence type="ECO:0000313" key="13">
    <source>
        <dbReference type="EMBL" id="OTX96435.1"/>
    </source>
</evidence>
<dbReference type="InterPro" id="IPR012773">
    <property type="entry name" value="Ectoine_EctB"/>
</dbReference>
<dbReference type="NCBIfam" id="NF006733">
    <property type="entry name" value="PRK09264.1"/>
    <property type="match status" value="1"/>
</dbReference>
<dbReference type="PANTHER" id="PTHR43552:SF2">
    <property type="entry name" value="DIAMINOBUTYRATE--2-OXOGLUTARATE TRANSAMINASE"/>
    <property type="match status" value="1"/>
</dbReference>
<accession>A0A242ZM58</accession>
<evidence type="ECO:0000313" key="14">
    <source>
        <dbReference type="Proteomes" id="UP000194945"/>
    </source>
</evidence>
<keyword evidence="8 12" id="KW-0808">Transferase</keyword>
<dbReference type="RefSeq" id="WP_088092134.1">
    <property type="nucleotide sequence ID" value="NZ_JARMNH010000051.1"/>
</dbReference>
<dbReference type="InterPro" id="IPR005814">
    <property type="entry name" value="Aminotrans_3"/>
</dbReference>
<evidence type="ECO:0000256" key="8">
    <source>
        <dbReference type="ARBA" id="ARBA00022679"/>
    </source>
</evidence>
<dbReference type="Proteomes" id="UP000194945">
    <property type="component" value="Unassembled WGS sequence"/>
</dbReference>
<dbReference type="CDD" id="cd00610">
    <property type="entry name" value="OAT_like"/>
    <property type="match status" value="1"/>
</dbReference>
<evidence type="ECO:0000256" key="3">
    <source>
        <dbReference type="ARBA" id="ARBA00004946"/>
    </source>
</evidence>
<proteinExistence type="inferred from homology"/>
<dbReference type="PROSITE" id="PS00600">
    <property type="entry name" value="AA_TRANSFER_CLASS_3"/>
    <property type="match status" value="1"/>
</dbReference>
<dbReference type="InterPro" id="IPR004637">
    <property type="entry name" value="Dat"/>
</dbReference>
<comment type="pathway">
    <text evidence="3 12">Amine and polyamine biosynthesis; ectoine biosynthesis; L-ectoine from L-aspartate 4-semialdehyde: step 1/3.</text>
</comment>
<evidence type="ECO:0000256" key="6">
    <source>
        <dbReference type="ARBA" id="ARBA00014798"/>
    </source>
</evidence>
<comment type="similarity">
    <text evidence="4 11">Belongs to the class-III pyridoxal-phosphate-dependent aminotransferase family.</text>
</comment>
<dbReference type="InterPro" id="IPR049704">
    <property type="entry name" value="Aminotrans_3_PPA_site"/>
</dbReference>
<dbReference type="Gene3D" id="3.90.1150.10">
    <property type="entry name" value="Aspartate Aminotransferase, domain 1"/>
    <property type="match status" value="1"/>
</dbReference>
<reference evidence="13 14" key="1">
    <citation type="submission" date="2016-10" db="EMBL/GenBank/DDBJ databases">
        <title>Comparative genomics of Bacillus thuringiensis reveals a path to pathogens against multiple invertebrate hosts.</title>
        <authorList>
            <person name="Zheng J."/>
            <person name="Gao Q."/>
            <person name="Liu H."/>
            <person name="Peng D."/>
            <person name="Ruan L."/>
            <person name="Sun M."/>
        </authorList>
    </citation>
    <scope>NUCLEOTIDE SEQUENCE [LARGE SCALE GENOMIC DNA]</scope>
    <source>
        <strain evidence="13">BGSC 4BK1</strain>
    </source>
</reference>
<evidence type="ECO:0000256" key="2">
    <source>
        <dbReference type="ARBA" id="ARBA00002189"/>
    </source>
</evidence>
<dbReference type="InterPro" id="IPR015422">
    <property type="entry name" value="PyrdxlP-dep_Trfase_small"/>
</dbReference>
<evidence type="ECO:0000256" key="12">
    <source>
        <dbReference type="RuleBase" id="RU365034"/>
    </source>
</evidence>
<evidence type="ECO:0000256" key="1">
    <source>
        <dbReference type="ARBA" id="ARBA00001933"/>
    </source>
</evidence>